<sequence>MSIFSVRWRPAAVLLTALTLATGATAVPAAHAGHTRPQLERLDRGLVATTTSEGVFLSWRLLGPEATGHSSRGLTGANFAVYRDGRRIATVTDSTNYRDPDGTQTSRYRVTSLVNGRERERSPEVSPWTGGHRDLPLRKPADGVTPAGEAYTYAANDLSVGDVDGDGQYEYVVVWNPSNAKDVSQVGYTGKVFVDTYEADGTLLHRLDLGVNIRAGAHYTQFLVYDFDGDGRSETMLKTAPGTKVIRYDRSGRVTSERYITMPKADRRAGYSHQDDYRVSRTDYYEHLVDLFLQWHQQPEVKSGQWPASLEAAFGIPVKYSYPLSRADATALVDYFMDVYAPGRSARNQLRAFEGFILSGPEYLSVFRGSDGKELETIRYEPGRADDGLRWGDYAMSRIEPGNRVDRFLAGVAYLDGTHPSAVFARGYYTRTTLAAYGWNGRKITKRWAVDSGWTPMTNPFNDSPHGRDGTDPQYGSITTQGFHSLSAADVDLDGRQEIVYGSATIDDDGSVLYSSKDVLPPGSASPGAVAKLGHGDAMHVTDIDPQRPGQEIFTVHEGATSAPYGYALRDARTGQVIYGEYSGRDTGRGMVGDIVPEEPGLETWATRLRTADGDALGTAIPGTNQSIRWAADMTTQIVDGAGTVTPTVKDWRRGTLLTATGTLTNNGTKGNPSLVADVLGDWREELLVRTADSSAIRIYLSTELTDRKLYTLMHDPQYRVEVARQNTAYNQPSYTSFYLGSDIDWAKVPLSR</sequence>
<dbReference type="Pfam" id="PF18370">
    <property type="entry name" value="RGI_lyase"/>
    <property type="match status" value="1"/>
</dbReference>
<evidence type="ECO:0000259" key="3">
    <source>
        <dbReference type="Pfam" id="PF18370"/>
    </source>
</evidence>
<protein>
    <submittedName>
        <fullName evidence="5">Uncharacterized protein</fullName>
    </submittedName>
</protein>
<dbReference type="CAZy" id="PL11">
    <property type="family name" value="Polysaccharide Lyase Family 11"/>
</dbReference>
<dbReference type="Pfam" id="PF21348">
    <property type="entry name" value="RGL11_C"/>
    <property type="match status" value="2"/>
</dbReference>
<feature type="domain" description="Rhamnogalacturonan lyase family 11 C-terminal" evidence="4">
    <location>
        <begin position="348"/>
        <end position="749"/>
    </location>
</feature>
<dbReference type="InterPro" id="IPR034641">
    <property type="entry name" value="RGL11"/>
</dbReference>
<dbReference type="Gene3D" id="2.60.40.10">
    <property type="entry name" value="Immunoglobulins"/>
    <property type="match status" value="1"/>
</dbReference>
<gene>
    <name evidence="5" type="ordered locus">Kfla_5324</name>
</gene>
<feature type="signal peptide" evidence="2">
    <location>
        <begin position="1"/>
        <end position="26"/>
    </location>
</feature>
<dbReference type="PANTHER" id="PTHR43118:SF1">
    <property type="entry name" value="RHAMNOGALACTURONAN LYASE (EUROFUNG)"/>
    <property type="match status" value="1"/>
</dbReference>
<evidence type="ECO:0000313" key="6">
    <source>
        <dbReference type="Proteomes" id="UP000007967"/>
    </source>
</evidence>
<dbReference type="EMBL" id="CP001736">
    <property type="protein sequence ID" value="ADB34337.1"/>
    <property type="molecule type" value="Genomic_DNA"/>
</dbReference>
<feature type="domain" description="Rhamnogalacturonan lyase family 11 C-terminal" evidence="4">
    <location>
        <begin position="133"/>
        <end position="244"/>
    </location>
</feature>
<reference evidence="6" key="1">
    <citation type="submission" date="2009-09" db="EMBL/GenBank/DDBJ databases">
        <title>The complete genome of Kribbella flavida DSM 17836.</title>
        <authorList>
            <consortium name="US DOE Joint Genome Institute (JGI-PGF)"/>
            <person name="Lucas S."/>
            <person name="Copeland A."/>
            <person name="Lapidus A."/>
            <person name="Glavina del Rio T."/>
            <person name="Dalin E."/>
            <person name="Tice H."/>
            <person name="Bruce D."/>
            <person name="Goodwin L."/>
            <person name="Pitluck S."/>
            <person name="Kyrpides N."/>
            <person name="Mavromatis K."/>
            <person name="Ivanova N."/>
            <person name="Saunders E."/>
            <person name="Brettin T."/>
            <person name="Detter J.C."/>
            <person name="Han C."/>
            <person name="Larimer F."/>
            <person name="Land M."/>
            <person name="Hauser L."/>
            <person name="Markowitz V."/>
            <person name="Cheng J.-F."/>
            <person name="Hugenholtz P."/>
            <person name="Woyke T."/>
            <person name="Wu D."/>
            <person name="Pukall R."/>
            <person name="Klenk H.-P."/>
            <person name="Eisen J.A."/>
        </authorList>
    </citation>
    <scope>NUCLEOTIDE SEQUENCE [LARGE SCALE GENOMIC DNA]</scope>
    <source>
        <strain evidence="6">DSM 17836 / JCM 10339 / NBRC 14399</strain>
    </source>
</reference>
<proteinExistence type="predicted"/>
<dbReference type="STRING" id="479435.Kfla_5324"/>
<evidence type="ECO:0000259" key="4">
    <source>
        <dbReference type="Pfam" id="PF21348"/>
    </source>
</evidence>
<keyword evidence="6" id="KW-1185">Reference proteome</keyword>
<evidence type="ECO:0000256" key="2">
    <source>
        <dbReference type="SAM" id="SignalP"/>
    </source>
</evidence>
<feature type="domain" description="Rhamnogalacturonan I lyase beta-sheet" evidence="3">
    <location>
        <begin position="38"/>
        <end position="128"/>
    </location>
</feature>
<accession>D2PL82</accession>
<dbReference type="HOGENOM" id="CLU_002616_0_0_11"/>
<feature type="region of interest" description="Disordered" evidence="1">
    <location>
        <begin position="113"/>
        <end position="139"/>
    </location>
</feature>
<dbReference type="OrthoDB" id="9802318at2"/>
<reference evidence="5 6" key="2">
    <citation type="journal article" date="2010" name="Stand. Genomic Sci.">
        <title>Complete genome sequence of Kribbella flavida type strain (IFO 14399).</title>
        <authorList>
            <person name="Pukall R."/>
            <person name="Lapidus A."/>
            <person name="Glavina Del Rio T."/>
            <person name="Copeland A."/>
            <person name="Tice H."/>
            <person name="Cheng J.-F."/>
            <person name="Lucas S."/>
            <person name="Chen F."/>
            <person name="Nolan M."/>
            <person name="LaButti K."/>
            <person name="Pati A."/>
            <person name="Ivanova N."/>
            <person name="Mavrommatis K."/>
            <person name="Mikhailova N."/>
            <person name="Pitluck S."/>
            <person name="Bruce D."/>
            <person name="Goodwin L."/>
            <person name="Land M."/>
            <person name="Hauser L."/>
            <person name="Chang Y.-J."/>
            <person name="Jeffries C.D."/>
            <person name="Chen A."/>
            <person name="Palaniappan K."/>
            <person name="Chain P."/>
            <person name="Rohde M."/>
            <person name="Goeker M."/>
            <person name="Bristow J."/>
            <person name="Eisen J.A."/>
            <person name="Markowitz V."/>
            <person name="Hugenholtz P."/>
            <person name="Kyrpides N.C."/>
            <person name="Klenk H.-P."/>
            <person name="Brettin T."/>
        </authorList>
    </citation>
    <scope>NUCLEOTIDE SEQUENCE [LARGE SCALE GENOMIC DNA]</scope>
    <source>
        <strain evidence="6">DSM 17836 / JCM 10339 / NBRC 14399</strain>
    </source>
</reference>
<dbReference type="eggNOG" id="COG5492">
    <property type="taxonomic scope" value="Bacteria"/>
</dbReference>
<dbReference type="PANTHER" id="PTHR43118">
    <property type="entry name" value="RHAMNOGALACTURONAN LYASE (EUROFUNG)"/>
    <property type="match status" value="1"/>
</dbReference>
<dbReference type="SUPFAM" id="SSF69318">
    <property type="entry name" value="Integrin alpha N-terminal domain"/>
    <property type="match status" value="1"/>
</dbReference>
<dbReference type="AlphaFoldDB" id="D2PL82"/>
<dbReference type="Proteomes" id="UP000007967">
    <property type="component" value="Chromosome"/>
</dbReference>
<name>D2PL82_KRIFD</name>
<evidence type="ECO:0000256" key="1">
    <source>
        <dbReference type="SAM" id="MobiDB-lite"/>
    </source>
</evidence>
<dbReference type="RefSeq" id="WP_012922891.1">
    <property type="nucleotide sequence ID" value="NC_013729.1"/>
</dbReference>
<dbReference type="GO" id="GO:0005975">
    <property type="term" value="P:carbohydrate metabolic process"/>
    <property type="evidence" value="ECO:0007669"/>
    <property type="project" value="UniProtKB-ARBA"/>
</dbReference>
<organism evidence="5 6">
    <name type="scientific">Kribbella flavida (strain DSM 17836 / JCM 10339 / NBRC 14399)</name>
    <dbReference type="NCBI Taxonomy" id="479435"/>
    <lineage>
        <taxon>Bacteria</taxon>
        <taxon>Bacillati</taxon>
        <taxon>Actinomycetota</taxon>
        <taxon>Actinomycetes</taxon>
        <taxon>Propionibacteriales</taxon>
        <taxon>Kribbellaceae</taxon>
        <taxon>Kribbella</taxon>
    </lineage>
</organism>
<evidence type="ECO:0000313" key="5">
    <source>
        <dbReference type="EMBL" id="ADB34337.1"/>
    </source>
</evidence>
<dbReference type="InterPro" id="IPR013783">
    <property type="entry name" value="Ig-like_fold"/>
</dbReference>
<dbReference type="InterPro" id="IPR028994">
    <property type="entry name" value="Integrin_alpha_N"/>
</dbReference>
<dbReference type="eggNOG" id="COG3401">
    <property type="taxonomic scope" value="Bacteria"/>
</dbReference>
<dbReference type="CDD" id="cd10318">
    <property type="entry name" value="RGL11"/>
    <property type="match status" value="1"/>
</dbReference>
<keyword evidence="2" id="KW-0732">Signal</keyword>
<dbReference type="InterPro" id="IPR049366">
    <property type="entry name" value="RGL11_C"/>
</dbReference>
<dbReference type="KEGG" id="kfl:Kfla_5324"/>
<dbReference type="InterPro" id="IPR041624">
    <property type="entry name" value="RGI_lyase"/>
</dbReference>
<feature type="chain" id="PRO_5038806116" evidence="2">
    <location>
        <begin position="27"/>
        <end position="753"/>
    </location>
</feature>